<keyword evidence="2" id="KW-1185">Reference proteome</keyword>
<dbReference type="AlphaFoldDB" id="A0AAX1MZX7"/>
<protein>
    <recommendedName>
        <fullName evidence="3">Lipoprotein</fullName>
    </recommendedName>
</protein>
<dbReference type="PROSITE" id="PS51257">
    <property type="entry name" value="PROKAR_LIPOPROTEIN"/>
    <property type="match status" value="1"/>
</dbReference>
<organism evidence="1 2">
    <name type="scientific">Flammeovirga yaeyamensis</name>
    <dbReference type="NCBI Taxonomy" id="367791"/>
    <lineage>
        <taxon>Bacteria</taxon>
        <taxon>Pseudomonadati</taxon>
        <taxon>Bacteroidota</taxon>
        <taxon>Cytophagia</taxon>
        <taxon>Cytophagales</taxon>
        <taxon>Flammeovirgaceae</taxon>
        <taxon>Flammeovirga</taxon>
    </lineage>
</organism>
<sequence>MKPKYLIFVGLISFLSSCKDTIDEDIELQELMYKGEIEYKNYKINISDSSKSRNYQLTVFKDKNNTKTFEYYLSEDCIETFSFFENDSLSKITRLGQNEIIKTYFRFNDHLSIMASNEVFDVYKFQKLSDRKCYEAYYPLSIIYFSPQIGLLAEFENRYVWGDKVQHDSRYSDATINELFHQLNSNRAFFPDEKKMNEIEAEKMLNFMKLENETDESEIHGEIILEFE</sequence>
<evidence type="ECO:0008006" key="3">
    <source>
        <dbReference type="Google" id="ProtNLM"/>
    </source>
</evidence>
<dbReference type="RefSeq" id="WP_169665153.1">
    <property type="nucleotide sequence ID" value="NZ_CP076132.1"/>
</dbReference>
<proteinExistence type="predicted"/>
<name>A0AAX1MZX7_9BACT</name>
<accession>A0AAX1MZX7</accession>
<gene>
    <name evidence="1" type="ORF">KMW28_14285</name>
</gene>
<dbReference type="EMBL" id="CP076132">
    <property type="protein sequence ID" value="QWG00820.1"/>
    <property type="molecule type" value="Genomic_DNA"/>
</dbReference>
<evidence type="ECO:0000313" key="1">
    <source>
        <dbReference type="EMBL" id="QWG00820.1"/>
    </source>
</evidence>
<dbReference type="KEGG" id="fya:KMW28_14285"/>
<evidence type="ECO:0000313" key="2">
    <source>
        <dbReference type="Proteomes" id="UP000678679"/>
    </source>
</evidence>
<dbReference type="Proteomes" id="UP000678679">
    <property type="component" value="Chromosome 1"/>
</dbReference>
<reference evidence="1 2" key="1">
    <citation type="submission" date="2021-05" db="EMBL/GenBank/DDBJ databases">
        <title>Comparative genomic studies on the polysaccharide-degrading batcterial strains of the Flammeovirga genus.</title>
        <authorList>
            <person name="Zewei F."/>
            <person name="Zheng Z."/>
            <person name="Yu L."/>
            <person name="Ruyue G."/>
            <person name="Yanhong M."/>
            <person name="Yuanyuan C."/>
            <person name="Jingyan G."/>
            <person name="Wenjun H."/>
        </authorList>
    </citation>
    <scope>NUCLEOTIDE SEQUENCE [LARGE SCALE GENOMIC DNA]</scope>
    <source>
        <strain evidence="1 2">NBRC:100898</strain>
    </source>
</reference>